<dbReference type="InterPro" id="IPR036388">
    <property type="entry name" value="WH-like_DNA-bd_sf"/>
</dbReference>
<protein>
    <submittedName>
        <fullName evidence="2">MarR family transcriptional regulator</fullName>
    </submittedName>
</protein>
<feature type="domain" description="HTH marR-type" evidence="1">
    <location>
        <begin position="12"/>
        <end position="148"/>
    </location>
</feature>
<keyword evidence="3" id="KW-1185">Reference proteome</keyword>
<dbReference type="EMBL" id="CP109491">
    <property type="protein sequence ID" value="WUX41884.1"/>
    <property type="molecule type" value="Genomic_DNA"/>
</dbReference>
<proteinExistence type="predicted"/>
<dbReference type="Proteomes" id="UP001431926">
    <property type="component" value="Chromosome"/>
</dbReference>
<dbReference type="PANTHER" id="PTHR33164">
    <property type="entry name" value="TRANSCRIPTIONAL REGULATOR, MARR FAMILY"/>
    <property type="match status" value="1"/>
</dbReference>
<evidence type="ECO:0000313" key="3">
    <source>
        <dbReference type="Proteomes" id="UP001431926"/>
    </source>
</evidence>
<dbReference type="SMART" id="SM00347">
    <property type="entry name" value="HTH_MARR"/>
    <property type="match status" value="1"/>
</dbReference>
<dbReference type="PANTHER" id="PTHR33164:SF99">
    <property type="entry name" value="MARR FAMILY REGULATORY PROTEIN"/>
    <property type="match status" value="1"/>
</dbReference>
<dbReference type="PROSITE" id="PS50995">
    <property type="entry name" value="HTH_MARR_2"/>
    <property type="match status" value="1"/>
</dbReference>
<gene>
    <name evidence="2" type="ORF">OG367_39195</name>
</gene>
<name>A0ABZ1ZX35_STRAQ</name>
<sequence length="163" mass="18174">MATPTARSDPTAEHAMRAFLTAARLLSEQLGQELRRESGMLQIHYEVLAHLADSPGNRLRMTELAHRTGVSASRLSHLVDRLDQRGWVSRLPDPADRRVHLARLNDTGRKALAEAAPWHAACARSRLLDHLSDEQLGHLKEISELLLDRLADRPPLAAPRPAE</sequence>
<dbReference type="SUPFAM" id="SSF46785">
    <property type="entry name" value="Winged helix' DNA-binding domain"/>
    <property type="match status" value="1"/>
</dbReference>
<dbReference type="InterPro" id="IPR039422">
    <property type="entry name" value="MarR/SlyA-like"/>
</dbReference>
<dbReference type="Pfam" id="PF12802">
    <property type="entry name" value="MarR_2"/>
    <property type="match status" value="1"/>
</dbReference>
<dbReference type="PRINTS" id="PR00598">
    <property type="entry name" value="HTHMARR"/>
</dbReference>
<dbReference type="InterPro" id="IPR000835">
    <property type="entry name" value="HTH_MarR-typ"/>
</dbReference>
<dbReference type="RefSeq" id="WP_329359950.1">
    <property type="nucleotide sequence ID" value="NZ_CP109490.1"/>
</dbReference>
<reference evidence="2" key="1">
    <citation type="submission" date="2022-10" db="EMBL/GenBank/DDBJ databases">
        <title>The complete genomes of actinobacterial strains from the NBC collection.</title>
        <authorList>
            <person name="Joergensen T.S."/>
            <person name="Alvarez Arevalo M."/>
            <person name="Sterndorff E.B."/>
            <person name="Faurdal D."/>
            <person name="Vuksanovic O."/>
            <person name="Mourched A.-S."/>
            <person name="Charusanti P."/>
            <person name="Shaw S."/>
            <person name="Blin K."/>
            <person name="Weber T."/>
        </authorList>
    </citation>
    <scope>NUCLEOTIDE SEQUENCE</scope>
    <source>
        <strain evidence="2">NBC_01436</strain>
    </source>
</reference>
<evidence type="ECO:0000259" key="1">
    <source>
        <dbReference type="PROSITE" id="PS50995"/>
    </source>
</evidence>
<dbReference type="InterPro" id="IPR036390">
    <property type="entry name" value="WH_DNA-bd_sf"/>
</dbReference>
<organism evidence="2 3">
    <name type="scientific">Streptomyces anulatus</name>
    <name type="common">Streptomyces chrysomallus</name>
    <dbReference type="NCBI Taxonomy" id="1892"/>
    <lineage>
        <taxon>Bacteria</taxon>
        <taxon>Bacillati</taxon>
        <taxon>Actinomycetota</taxon>
        <taxon>Actinomycetes</taxon>
        <taxon>Kitasatosporales</taxon>
        <taxon>Streptomycetaceae</taxon>
        <taxon>Streptomyces</taxon>
    </lineage>
</organism>
<evidence type="ECO:0000313" key="2">
    <source>
        <dbReference type="EMBL" id="WUX41884.1"/>
    </source>
</evidence>
<dbReference type="Gene3D" id="1.10.10.10">
    <property type="entry name" value="Winged helix-like DNA-binding domain superfamily/Winged helix DNA-binding domain"/>
    <property type="match status" value="1"/>
</dbReference>
<accession>A0ABZ1ZX35</accession>